<dbReference type="Gene3D" id="1.10.10.10">
    <property type="entry name" value="Winged helix-like DNA-binding domain superfamily/Winged helix DNA-binding domain"/>
    <property type="match status" value="1"/>
</dbReference>
<dbReference type="PANTHER" id="PTHR30537">
    <property type="entry name" value="HTH-TYPE TRANSCRIPTIONAL REGULATOR"/>
    <property type="match status" value="1"/>
</dbReference>
<evidence type="ECO:0000256" key="3">
    <source>
        <dbReference type="ARBA" id="ARBA00023125"/>
    </source>
</evidence>
<organism evidence="6 7">
    <name type="scientific">Marivibrio halodurans</name>
    <dbReference type="NCBI Taxonomy" id="2039722"/>
    <lineage>
        <taxon>Bacteria</taxon>
        <taxon>Pseudomonadati</taxon>
        <taxon>Pseudomonadota</taxon>
        <taxon>Alphaproteobacteria</taxon>
        <taxon>Rhodospirillales</taxon>
        <taxon>Rhodospirillaceae</taxon>
        <taxon>Marivibrio</taxon>
    </lineage>
</organism>
<dbReference type="PANTHER" id="PTHR30537:SF74">
    <property type="entry name" value="HTH-TYPE TRANSCRIPTIONAL REGULATOR TRPI"/>
    <property type="match status" value="1"/>
</dbReference>
<accession>A0A8J7V324</accession>
<sequence>MSFRLPPLNWIRAFEASARHNSFAAAARELNLTSTAISHQIRSLEQQVGHPLFERRARGVRLTGMGAAYLPGVRDSLEQLSATTMKLFGLGAGSALTVSAPLSFVTLFLAPRLADFRNQYPNVPVQLYSLVWLDAALNDSTDFDIRFGSGNWPGYAAERIMYDHSVVVVQRSIAESCGYDPDRLRDAVANSPLIHVIGYEDHWKKAFETLGLAAPTIGRSMRVDNSLTALTLVANGAGAAIVLRSHVVEAAKTLPVAAPFDFALPLKEAHYLLTPESQKETKPEAVVFKSWLTTQIKAARETD</sequence>
<keyword evidence="7" id="KW-1185">Reference proteome</keyword>
<dbReference type="InterPro" id="IPR000847">
    <property type="entry name" value="LysR_HTH_N"/>
</dbReference>
<dbReference type="EMBL" id="JAGMWN010000004">
    <property type="protein sequence ID" value="MBP5857487.1"/>
    <property type="molecule type" value="Genomic_DNA"/>
</dbReference>
<evidence type="ECO:0000256" key="2">
    <source>
        <dbReference type="ARBA" id="ARBA00023015"/>
    </source>
</evidence>
<dbReference type="Pfam" id="PF00126">
    <property type="entry name" value="HTH_1"/>
    <property type="match status" value="1"/>
</dbReference>
<dbReference type="GO" id="GO:0043565">
    <property type="term" value="F:sequence-specific DNA binding"/>
    <property type="evidence" value="ECO:0007669"/>
    <property type="project" value="TreeGrafter"/>
</dbReference>
<dbReference type="InterPro" id="IPR036388">
    <property type="entry name" value="WH-like_DNA-bd_sf"/>
</dbReference>
<dbReference type="GO" id="GO:0003700">
    <property type="term" value="F:DNA-binding transcription factor activity"/>
    <property type="evidence" value="ECO:0007669"/>
    <property type="project" value="InterPro"/>
</dbReference>
<reference evidence="6" key="1">
    <citation type="submission" date="2021-04" db="EMBL/GenBank/DDBJ databases">
        <authorList>
            <person name="Zhang D.-C."/>
        </authorList>
    </citation>
    <scope>NUCLEOTIDE SEQUENCE</scope>
    <source>
        <strain evidence="6">CGMCC 1.15697</strain>
    </source>
</reference>
<evidence type="ECO:0000313" key="6">
    <source>
        <dbReference type="EMBL" id="MBP5857487.1"/>
    </source>
</evidence>
<keyword evidence="2" id="KW-0805">Transcription regulation</keyword>
<dbReference type="Pfam" id="PF03466">
    <property type="entry name" value="LysR_substrate"/>
    <property type="match status" value="1"/>
</dbReference>
<dbReference type="PRINTS" id="PR00039">
    <property type="entry name" value="HTHLYSR"/>
</dbReference>
<dbReference type="AlphaFoldDB" id="A0A8J7V324"/>
<dbReference type="SUPFAM" id="SSF46785">
    <property type="entry name" value="Winged helix' DNA-binding domain"/>
    <property type="match status" value="1"/>
</dbReference>
<keyword evidence="3" id="KW-0238">DNA-binding</keyword>
<evidence type="ECO:0000256" key="4">
    <source>
        <dbReference type="ARBA" id="ARBA00023163"/>
    </source>
</evidence>
<comment type="similarity">
    <text evidence="1">Belongs to the LysR transcriptional regulatory family.</text>
</comment>
<feature type="domain" description="HTH lysR-type" evidence="5">
    <location>
        <begin position="6"/>
        <end position="63"/>
    </location>
</feature>
<evidence type="ECO:0000259" key="5">
    <source>
        <dbReference type="PROSITE" id="PS50931"/>
    </source>
</evidence>
<dbReference type="SUPFAM" id="SSF53850">
    <property type="entry name" value="Periplasmic binding protein-like II"/>
    <property type="match status" value="1"/>
</dbReference>
<evidence type="ECO:0000256" key="1">
    <source>
        <dbReference type="ARBA" id="ARBA00009437"/>
    </source>
</evidence>
<protein>
    <submittedName>
        <fullName evidence="6">LysR family transcriptional regulator</fullName>
    </submittedName>
</protein>
<gene>
    <name evidence="6" type="ORF">KAJ83_10745</name>
</gene>
<keyword evidence="4" id="KW-0804">Transcription</keyword>
<dbReference type="PROSITE" id="PS50931">
    <property type="entry name" value="HTH_LYSR"/>
    <property type="match status" value="1"/>
</dbReference>
<dbReference type="RefSeq" id="WP_210682069.1">
    <property type="nucleotide sequence ID" value="NZ_JAGMWN010000004.1"/>
</dbReference>
<dbReference type="InterPro" id="IPR036390">
    <property type="entry name" value="WH_DNA-bd_sf"/>
</dbReference>
<dbReference type="FunFam" id="1.10.10.10:FF:000038">
    <property type="entry name" value="Glycine cleavage system transcriptional activator"/>
    <property type="match status" value="1"/>
</dbReference>
<dbReference type="GO" id="GO:0006351">
    <property type="term" value="P:DNA-templated transcription"/>
    <property type="evidence" value="ECO:0007669"/>
    <property type="project" value="TreeGrafter"/>
</dbReference>
<dbReference type="Proteomes" id="UP000672602">
    <property type="component" value="Unassembled WGS sequence"/>
</dbReference>
<evidence type="ECO:0000313" key="7">
    <source>
        <dbReference type="Proteomes" id="UP000672602"/>
    </source>
</evidence>
<proteinExistence type="inferred from homology"/>
<comment type="caution">
    <text evidence="6">The sequence shown here is derived from an EMBL/GenBank/DDBJ whole genome shotgun (WGS) entry which is preliminary data.</text>
</comment>
<dbReference type="InterPro" id="IPR005119">
    <property type="entry name" value="LysR_subst-bd"/>
</dbReference>
<dbReference type="InterPro" id="IPR058163">
    <property type="entry name" value="LysR-type_TF_proteobact-type"/>
</dbReference>
<dbReference type="Gene3D" id="3.40.190.10">
    <property type="entry name" value="Periplasmic binding protein-like II"/>
    <property type="match status" value="2"/>
</dbReference>
<name>A0A8J7V324_9PROT</name>